<protein>
    <recommendedName>
        <fullName evidence="5">Phosphate-selective porin O/P</fullName>
    </recommendedName>
</protein>
<feature type="signal peptide" evidence="2">
    <location>
        <begin position="1"/>
        <end position="21"/>
    </location>
</feature>
<keyword evidence="1" id="KW-0175">Coiled coil</keyword>
<feature type="chain" id="PRO_5020806236" description="Phosphate-selective porin O/P" evidence="2">
    <location>
        <begin position="22"/>
        <end position="450"/>
    </location>
</feature>
<dbReference type="AlphaFoldDB" id="A0A4R2I0Z7"/>
<dbReference type="RefSeq" id="WP_131999853.1">
    <property type="nucleotide sequence ID" value="NZ_SLWQ01000010.1"/>
</dbReference>
<proteinExistence type="predicted"/>
<organism evidence="3 4">
    <name type="scientific">Dokdonella fugitiva</name>
    <dbReference type="NCBI Taxonomy" id="328517"/>
    <lineage>
        <taxon>Bacteria</taxon>
        <taxon>Pseudomonadati</taxon>
        <taxon>Pseudomonadota</taxon>
        <taxon>Gammaproteobacteria</taxon>
        <taxon>Lysobacterales</taxon>
        <taxon>Rhodanobacteraceae</taxon>
        <taxon>Dokdonella</taxon>
    </lineage>
</organism>
<gene>
    <name evidence="3" type="ORF">EV148_110127</name>
</gene>
<dbReference type="OrthoDB" id="9788733at2"/>
<evidence type="ECO:0008006" key="5">
    <source>
        <dbReference type="Google" id="ProtNLM"/>
    </source>
</evidence>
<evidence type="ECO:0000256" key="1">
    <source>
        <dbReference type="SAM" id="Coils"/>
    </source>
</evidence>
<dbReference type="Proteomes" id="UP000294862">
    <property type="component" value="Unassembled WGS sequence"/>
</dbReference>
<accession>A0A4R2I0Z7</accession>
<evidence type="ECO:0000256" key="2">
    <source>
        <dbReference type="SAM" id="SignalP"/>
    </source>
</evidence>
<feature type="coiled-coil region" evidence="1">
    <location>
        <begin position="25"/>
        <end position="73"/>
    </location>
</feature>
<name>A0A4R2I0Z7_9GAMM</name>
<keyword evidence="4" id="KW-1185">Reference proteome</keyword>
<dbReference type="EMBL" id="SLWQ01000010">
    <property type="protein sequence ID" value="TCO37316.1"/>
    <property type="molecule type" value="Genomic_DNA"/>
</dbReference>
<reference evidence="3 4" key="1">
    <citation type="journal article" date="2015" name="Stand. Genomic Sci.">
        <title>Genomic Encyclopedia of Bacterial and Archaeal Type Strains, Phase III: the genomes of soil and plant-associated and newly described type strains.</title>
        <authorList>
            <person name="Whitman W.B."/>
            <person name="Woyke T."/>
            <person name="Klenk H.P."/>
            <person name="Zhou Y."/>
            <person name="Lilburn T.G."/>
            <person name="Beck B.J."/>
            <person name="De Vos P."/>
            <person name="Vandamme P."/>
            <person name="Eisen J.A."/>
            <person name="Garrity G."/>
            <person name="Hugenholtz P."/>
            <person name="Kyrpides N.C."/>
        </authorList>
    </citation>
    <scope>NUCLEOTIDE SEQUENCE [LARGE SCALE GENOMIC DNA]</scope>
    <source>
        <strain evidence="3 4">A3</strain>
    </source>
</reference>
<keyword evidence="2" id="KW-0732">Signal</keyword>
<dbReference type="InterPro" id="IPR023614">
    <property type="entry name" value="Porin_dom_sf"/>
</dbReference>
<sequence>MRAFVLAACAAVVSPALPAAAPTPSATLQQQLQALEARVAALEANDRRLREQADAANAAAKAAQDELAALKASTAAAVAAEPVPAASPAAVSGSSANAFNPAISVILNGSYSSHSKNPDDYVRAGFPVVGEGGPSPRGFSLGESELSLAANIDEKFYGQLTLSAESENGEDHVGVEEAFVDTTALPQGFNLRLGRFFSDIGYLNSHHTHTDNFFDRPLPYQAFLGSQYGDDGAQLRWLAPTDFYLEFGSEIFRGANFPSGGAEHSGAGVKTLFAHAGGDVGTENSWLAGVSMLKSSAKGADDGFSGDSTLYIADATWKWAPQGNFKDGGVTVRGEYFSDHRDGTWNPPVDDGTPLAWRGARRGAYLEGVYRFNRTWDLGYRVDKLWADRHGPFASDFDPYRNTLELSWHNSEFSLLRLQFSRDEPDANTTDNALTLQYQVSLGAHGAHKF</sequence>
<dbReference type="SUPFAM" id="SSF56935">
    <property type="entry name" value="Porins"/>
    <property type="match status" value="1"/>
</dbReference>
<evidence type="ECO:0000313" key="3">
    <source>
        <dbReference type="EMBL" id="TCO37316.1"/>
    </source>
</evidence>
<dbReference type="Gene3D" id="2.40.160.10">
    <property type="entry name" value="Porin"/>
    <property type="match status" value="1"/>
</dbReference>
<comment type="caution">
    <text evidence="3">The sequence shown here is derived from an EMBL/GenBank/DDBJ whole genome shotgun (WGS) entry which is preliminary data.</text>
</comment>
<evidence type="ECO:0000313" key="4">
    <source>
        <dbReference type="Proteomes" id="UP000294862"/>
    </source>
</evidence>